<dbReference type="InterPro" id="IPR000600">
    <property type="entry name" value="ROK"/>
</dbReference>
<protein>
    <recommendedName>
        <fullName evidence="4">Glucokinase</fullName>
    </recommendedName>
</protein>
<reference evidence="2 3" key="1">
    <citation type="submission" date="2017-08" db="EMBL/GenBank/DDBJ databases">
        <title>Virgibacillus indicus sp. nov. and Virgibacillus profoundi sp. nov, two moderately halophilic bacteria isolated from marine sediment by using the Microfluidic Streak Plate.</title>
        <authorList>
            <person name="Xu B."/>
            <person name="Hu B."/>
            <person name="Wang J."/>
            <person name="Zhu Y."/>
            <person name="Huang L."/>
            <person name="Du W."/>
            <person name="Huang Y."/>
        </authorList>
    </citation>
    <scope>NUCLEOTIDE SEQUENCE [LARGE SCALE GENOMIC DNA]</scope>
    <source>
        <strain evidence="2 3">IO3-P2-C2</strain>
    </source>
</reference>
<evidence type="ECO:0000256" key="1">
    <source>
        <dbReference type="ARBA" id="ARBA00006479"/>
    </source>
</evidence>
<dbReference type="Pfam" id="PF00480">
    <property type="entry name" value="ROK"/>
    <property type="match status" value="1"/>
</dbReference>
<dbReference type="PANTHER" id="PTHR18964">
    <property type="entry name" value="ROK (REPRESSOR, ORF, KINASE) FAMILY"/>
    <property type="match status" value="1"/>
</dbReference>
<dbReference type="PROSITE" id="PS01125">
    <property type="entry name" value="ROK"/>
    <property type="match status" value="1"/>
</dbReference>
<dbReference type="CDD" id="cd24068">
    <property type="entry name" value="ASKHA_NBD_ROK_FnNanK-like"/>
    <property type="match status" value="1"/>
</dbReference>
<dbReference type="Proteomes" id="UP000216498">
    <property type="component" value="Unassembled WGS sequence"/>
</dbReference>
<organism evidence="2 3">
    <name type="scientific">Virgibacillus indicus</name>
    <dbReference type="NCBI Taxonomy" id="2024554"/>
    <lineage>
        <taxon>Bacteria</taxon>
        <taxon>Bacillati</taxon>
        <taxon>Bacillota</taxon>
        <taxon>Bacilli</taxon>
        <taxon>Bacillales</taxon>
        <taxon>Bacillaceae</taxon>
        <taxon>Virgibacillus</taxon>
    </lineage>
</organism>
<dbReference type="RefSeq" id="WP_094886068.1">
    <property type="nucleotide sequence ID" value="NZ_NPMS01000005.1"/>
</dbReference>
<proteinExistence type="inferred from homology"/>
<evidence type="ECO:0000313" key="2">
    <source>
        <dbReference type="EMBL" id="OZU88329.1"/>
    </source>
</evidence>
<name>A0A265NA50_9BACI</name>
<dbReference type="OrthoDB" id="9795247at2"/>
<gene>
    <name evidence="2" type="ORF">CIL03_11805</name>
</gene>
<dbReference type="InterPro" id="IPR043129">
    <property type="entry name" value="ATPase_NBD"/>
</dbReference>
<sequence>MYTIGIDIGGTKVKFGLFNEQKQLVQTEDIKTPTEAVVETMINKIRDLDKGIELKGIGIATAGIVDFEKGIITSAANIPAFVNVPLAEQLKSAFNVPVVVDNDANSAALAEGMSGAATSVKSYICIAIGTGIGGGIIHNNQLVHGLNGYSGEVGHMVIVPDGKQCGCGRKGCWEAYASGRALERMIQEDPVLSNKNFSPQQLFENYQENEYCKKIVDTFIDYLAIGISNLQYLFDPEMIVIGGGVIDSSEYWWENLVEKATNFSSIPLNLQQAHLKNNASMIGASYLVPER</sequence>
<dbReference type="Gene3D" id="3.30.420.40">
    <property type="match status" value="2"/>
</dbReference>
<dbReference type="PANTHER" id="PTHR18964:SF149">
    <property type="entry name" value="BIFUNCTIONAL UDP-N-ACETYLGLUCOSAMINE 2-EPIMERASE_N-ACETYLMANNOSAMINE KINASE"/>
    <property type="match status" value="1"/>
</dbReference>
<dbReference type="AlphaFoldDB" id="A0A265NA50"/>
<evidence type="ECO:0008006" key="4">
    <source>
        <dbReference type="Google" id="ProtNLM"/>
    </source>
</evidence>
<evidence type="ECO:0000313" key="3">
    <source>
        <dbReference type="Proteomes" id="UP000216498"/>
    </source>
</evidence>
<comment type="similarity">
    <text evidence="1">Belongs to the ROK (NagC/XylR) family.</text>
</comment>
<dbReference type="EMBL" id="NPMS01000005">
    <property type="protein sequence ID" value="OZU88329.1"/>
    <property type="molecule type" value="Genomic_DNA"/>
</dbReference>
<comment type="caution">
    <text evidence="2">The sequence shown here is derived from an EMBL/GenBank/DDBJ whole genome shotgun (WGS) entry which is preliminary data.</text>
</comment>
<accession>A0A265NA50</accession>
<dbReference type="SUPFAM" id="SSF53067">
    <property type="entry name" value="Actin-like ATPase domain"/>
    <property type="match status" value="1"/>
</dbReference>
<keyword evidence="3" id="KW-1185">Reference proteome</keyword>
<dbReference type="InterPro" id="IPR049874">
    <property type="entry name" value="ROK_cs"/>
</dbReference>